<gene>
    <name evidence="9" type="ORF">ILEXP_LOCUS55360</name>
</gene>
<dbReference type="Gene3D" id="3.30.40.10">
    <property type="entry name" value="Zinc/RING finger domain, C3HC4 (zinc finger)"/>
    <property type="match status" value="1"/>
</dbReference>
<dbReference type="PANTHER" id="PTHR46309:SF5">
    <property type="entry name" value="GNAT FAMILY ACETYLTRANSFERASE"/>
    <property type="match status" value="1"/>
</dbReference>
<dbReference type="InterPro" id="IPR011011">
    <property type="entry name" value="Znf_FYVE_PHD"/>
</dbReference>
<dbReference type="Pfam" id="PF16135">
    <property type="entry name" value="TDBD"/>
    <property type="match status" value="1"/>
</dbReference>
<dbReference type="InterPro" id="IPR013083">
    <property type="entry name" value="Znf_RING/FYVE/PHD"/>
</dbReference>
<evidence type="ECO:0000259" key="8">
    <source>
        <dbReference type="PROSITE" id="PS50016"/>
    </source>
</evidence>
<keyword evidence="2" id="KW-0479">Metal-binding</keyword>
<dbReference type="InterPro" id="IPR019787">
    <property type="entry name" value="Znf_PHD-finger"/>
</dbReference>
<dbReference type="InterPro" id="IPR042163">
    <property type="entry name" value="PHF12"/>
</dbReference>
<feature type="region of interest" description="Disordered" evidence="7">
    <location>
        <begin position="1"/>
        <end position="31"/>
    </location>
</feature>
<evidence type="ECO:0000256" key="4">
    <source>
        <dbReference type="ARBA" id="ARBA00022833"/>
    </source>
</evidence>
<comment type="caution">
    <text evidence="9">The sequence shown here is derived from an EMBL/GenBank/DDBJ whole genome shotgun (WGS) entry which is preliminary data.</text>
</comment>
<evidence type="ECO:0000256" key="5">
    <source>
        <dbReference type="ARBA" id="ARBA00023242"/>
    </source>
</evidence>
<name>A0ABC8UVB3_9AQUA</name>
<reference evidence="9 10" key="1">
    <citation type="submission" date="2024-02" db="EMBL/GenBank/DDBJ databases">
        <authorList>
            <person name="Vignale AGUSTIN F."/>
            <person name="Sosa J E."/>
            <person name="Modenutti C."/>
        </authorList>
    </citation>
    <scope>NUCLEOTIDE SEQUENCE [LARGE SCALE GENOMIC DNA]</scope>
</reference>
<evidence type="ECO:0000313" key="9">
    <source>
        <dbReference type="EMBL" id="CAK9184995.1"/>
    </source>
</evidence>
<feature type="compositionally biased region" description="Polar residues" evidence="7">
    <location>
        <begin position="140"/>
        <end position="157"/>
    </location>
</feature>
<dbReference type="InterPro" id="IPR056511">
    <property type="entry name" value="IDM1_C"/>
</dbReference>
<dbReference type="InterPro" id="IPR032308">
    <property type="entry name" value="TDBD"/>
</dbReference>
<dbReference type="GO" id="GO:0008270">
    <property type="term" value="F:zinc ion binding"/>
    <property type="evidence" value="ECO:0007669"/>
    <property type="project" value="UniProtKB-KW"/>
</dbReference>
<dbReference type="Proteomes" id="UP001642360">
    <property type="component" value="Unassembled WGS sequence"/>
</dbReference>
<keyword evidence="4" id="KW-0862">Zinc</keyword>
<feature type="compositionally biased region" description="Polar residues" evidence="7">
    <location>
        <begin position="121"/>
        <end position="132"/>
    </location>
</feature>
<dbReference type="SUPFAM" id="SSF57903">
    <property type="entry name" value="FYVE/PHD zinc finger"/>
    <property type="match status" value="2"/>
</dbReference>
<dbReference type="InterPro" id="IPR001965">
    <property type="entry name" value="Znf_PHD"/>
</dbReference>
<comment type="subcellular location">
    <subcellularLocation>
        <location evidence="1">Nucleus</location>
    </subcellularLocation>
</comment>
<evidence type="ECO:0000313" key="10">
    <source>
        <dbReference type="Proteomes" id="UP001642360"/>
    </source>
</evidence>
<feature type="region of interest" description="Disordered" evidence="7">
    <location>
        <begin position="540"/>
        <end position="589"/>
    </location>
</feature>
<evidence type="ECO:0000256" key="2">
    <source>
        <dbReference type="ARBA" id="ARBA00022723"/>
    </source>
</evidence>
<sequence length="589" mass="66725">MARKSKKLKNNNSNSSSENGADPDYNPKWFQMQSEPNNLPPFNGNHIMIIKMEAKGLEISEGTSTMRRKRVCPSTKRDWGQGGLQNIECPSSTIIKNEGASLNIFQSFTVRRKRNARNKNDQGNPSSTSSTKMEPENESDQGTQSCTRNSESESSQGEIKGTILSWLIDTKTIQENTKVVYTDPTRGQTIKEGMITREGILCSCCDEVFTALDFQAHAGKKLRKPYENIFIAEMGVSLLSCLIEAWNMLEESLSHGLFNVIQSEGEAGDSYDDACVICADGGNLMCCDECNSTYHHACMGMEVVPEGCWYCPYCVCKFCGDSVHDNDYLLTCSQCEKRYHWECYQKREHITIDVNATPRPPFCEQSCCQVFEKLEQMVGAKNALDEGYTWTLLQRIDKGFGIFVHDLHKRAECHSKLALAWCVMEECFEPIIDRHTKINMIQSVVSNCGIHGTKLAEMPFIATHDIYRRKGMCKKLMVAIESALCYLRVENLVIPSIQERIGDWIDRYGFSPIDAILRKEIMGRNTLMFHDSARLQKTLMPPDINQPKRKISEAKKVKEEEKNDCENGKRSEDKSTVPALFDLNLEPPE</sequence>
<evidence type="ECO:0000256" key="6">
    <source>
        <dbReference type="PROSITE-ProRule" id="PRU00146"/>
    </source>
</evidence>
<keyword evidence="3 6" id="KW-0863">Zinc-finger</keyword>
<dbReference type="PANTHER" id="PTHR46309">
    <property type="entry name" value="PHD FINGER PROTEIN 12"/>
    <property type="match status" value="1"/>
</dbReference>
<keyword evidence="10" id="KW-1185">Reference proteome</keyword>
<evidence type="ECO:0000256" key="1">
    <source>
        <dbReference type="ARBA" id="ARBA00004123"/>
    </source>
</evidence>
<protein>
    <recommendedName>
        <fullName evidence="8">PHD-type domain-containing protein</fullName>
    </recommendedName>
</protein>
<feature type="domain" description="PHD-type" evidence="8">
    <location>
        <begin position="272"/>
        <end position="317"/>
    </location>
</feature>
<evidence type="ECO:0000256" key="7">
    <source>
        <dbReference type="SAM" id="MobiDB-lite"/>
    </source>
</evidence>
<evidence type="ECO:0000256" key="3">
    <source>
        <dbReference type="ARBA" id="ARBA00022771"/>
    </source>
</evidence>
<dbReference type="GO" id="GO:0005634">
    <property type="term" value="C:nucleus"/>
    <property type="evidence" value="ECO:0007669"/>
    <property type="project" value="UniProtKB-SubCell"/>
</dbReference>
<dbReference type="Pfam" id="PF23209">
    <property type="entry name" value="IDM1_C"/>
    <property type="match status" value="1"/>
</dbReference>
<dbReference type="CDD" id="cd15489">
    <property type="entry name" value="PHD_SF"/>
    <property type="match status" value="1"/>
</dbReference>
<accession>A0ABC8UVB3</accession>
<feature type="compositionally biased region" description="Basic and acidic residues" evidence="7">
    <location>
        <begin position="550"/>
        <end position="575"/>
    </location>
</feature>
<dbReference type="AlphaFoldDB" id="A0ABC8UVB3"/>
<feature type="compositionally biased region" description="Low complexity" evidence="7">
    <location>
        <begin position="10"/>
        <end position="19"/>
    </location>
</feature>
<proteinExistence type="predicted"/>
<keyword evidence="5" id="KW-0539">Nucleus</keyword>
<organism evidence="9 10">
    <name type="scientific">Ilex paraguariensis</name>
    <name type="common">yerba mate</name>
    <dbReference type="NCBI Taxonomy" id="185542"/>
    <lineage>
        <taxon>Eukaryota</taxon>
        <taxon>Viridiplantae</taxon>
        <taxon>Streptophyta</taxon>
        <taxon>Embryophyta</taxon>
        <taxon>Tracheophyta</taxon>
        <taxon>Spermatophyta</taxon>
        <taxon>Magnoliopsida</taxon>
        <taxon>eudicotyledons</taxon>
        <taxon>Gunneridae</taxon>
        <taxon>Pentapetalae</taxon>
        <taxon>asterids</taxon>
        <taxon>campanulids</taxon>
        <taxon>Aquifoliales</taxon>
        <taxon>Aquifoliaceae</taxon>
        <taxon>Ilex</taxon>
    </lineage>
</organism>
<dbReference type="SMART" id="SM00249">
    <property type="entry name" value="PHD"/>
    <property type="match status" value="2"/>
</dbReference>
<dbReference type="PROSITE" id="PS50016">
    <property type="entry name" value="ZF_PHD_2"/>
    <property type="match status" value="1"/>
</dbReference>
<feature type="region of interest" description="Disordered" evidence="7">
    <location>
        <begin position="113"/>
        <end position="158"/>
    </location>
</feature>
<dbReference type="EMBL" id="CAUOFW020009168">
    <property type="protein sequence ID" value="CAK9184995.1"/>
    <property type="molecule type" value="Genomic_DNA"/>
</dbReference>